<proteinExistence type="predicted"/>
<dbReference type="Proteomes" id="UP000077177">
    <property type="component" value="Chromosome"/>
</dbReference>
<evidence type="ECO:0000313" key="1">
    <source>
        <dbReference type="EMBL" id="ANE52663.1"/>
    </source>
</evidence>
<evidence type="ECO:0008006" key="3">
    <source>
        <dbReference type="Google" id="ProtNLM"/>
    </source>
</evidence>
<reference evidence="2" key="1">
    <citation type="submission" date="2015-01" db="EMBL/GenBank/DDBJ databases">
        <title>Flavisolibacter sp./LCS9/ whole genome sequencing.</title>
        <authorList>
            <person name="Kim M.K."/>
            <person name="Srinivasan S."/>
            <person name="Lee J.-J."/>
        </authorList>
    </citation>
    <scope>NUCLEOTIDE SEQUENCE [LARGE SCALE GENOMIC DNA]</scope>
    <source>
        <strain evidence="2">LCS9</strain>
    </source>
</reference>
<dbReference type="OrthoDB" id="670883at2"/>
<dbReference type="EMBL" id="CP011390">
    <property type="protein sequence ID" value="ANE52663.1"/>
    <property type="molecule type" value="Genomic_DNA"/>
</dbReference>
<dbReference type="RefSeq" id="WP_066407528.1">
    <property type="nucleotide sequence ID" value="NZ_CP011390.1"/>
</dbReference>
<reference evidence="1 2" key="2">
    <citation type="journal article" date="2016" name="Int. J. Syst. Evol. Microbiol.">
        <title>Flavisolibacter tropicus sp. nov., isolated from tropical soil.</title>
        <authorList>
            <person name="Lee J.J."/>
            <person name="Kang M.S."/>
            <person name="Kim G.S."/>
            <person name="Lee C.S."/>
            <person name="Lim S."/>
            <person name="Lee J."/>
            <person name="Roh S.H."/>
            <person name="Kang H."/>
            <person name="Ha J.M."/>
            <person name="Bae S."/>
            <person name="Jung H.Y."/>
            <person name="Kim M.K."/>
        </authorList>
    </citation>
    <scope>NUCLEOTIDE SEQUENCE [LARGE SCALE GENOMIC DNA]</scope>
    <source>
        <strain evidence="1 2">LCS9</strain>
    </source>
</reference>
<sequence length="116" mass="13072">MITYIELWKAKSTWNDLSKEERENYTNGLGPAIQKLLDNGVQIISWGANDTATVKKVGYDYFAVWSFPSEDAAREFEKMVESVGWHNYFDQVNASGMTTSPQEVIGQMIQAEALAV</sequence>
<accession>A0A172U0V9</accession>
<organism evidence="1 2">
    <name type="scientific">Flavisolibacter tropicus</name>
    <dbReference type="NCBI Taxonomy" id="1492898"/>
    <lineage>
        <taxon>Bacteria</taxon>
        <taxon>Pseudomonadati</taxon>
        <taxon>Bacteroidota</taxon>
        <taxon>Chitinophagia</taxon>
        <taxon>Chitinophagales</taxon>
        <taxon>Chitinophagaceae</taxon>
        <taxon>Flavisolibacter</taxon>
    </lineage>
</organism>
<gene>
    <name evidence="1" type="ORF">SY85_21445</name>
</gene>
<dbReference type="KEGG" id="fla:SY85_21445"/>
<evidence type="ECO:0000313" key="2">
    <source>
        <dbReference type="Proteomes" id="UP000077177"/>
    </source>
</evidence>
<protein>
    <recommendedName>
        <fullName evidence="3">NIPSNAP domain-containing protein</fullName>
    </recommendedName>
</protein>
<dbReference type="Pfam" id="PF20321">
    <property type="entry name" value="DUF6616"/>
    <property type="match status" value="1"/>
</dbReference>
<keyword evidence="2" id="KW-1185">Reference proteome</keyword>
<dbReference type="InterPro" id="IPR046724">
    <property type="entry name" value="DUF6616"/>
</dbReference>
<name>A0A172U0V9_9BACT</name>
<dbReference type="AlphaFoldDB" id="A0A172U0V9"/>